<reference evidence="3 4" key="1">
    <citation type="submission" date="2020-02" db="EMBL/GenBank/DDBJ databases">
        <title>Genome sequence of the type strain CCBAU10050 of Rhizobium daejeonense.</title>
        <authorList>
            <person name="Gao J."/>
            <person name="Sun J."/>
        </authorList>
    </citation>
    <scope>NUCLEOTIDE SEQUENCE [LARGE SCALE GENOMIC DNA]</scope>
    <source>
        <strain evidence="3 4">CCBAU10050</strain>
    </source>
</reference>
<evidence type="ECO:0000313" key="3">
    <source>
        <dbReference type="EMBL" id="NGO66540.1"/>
    </source>
</evidence>
<name>A0A6M1SBF7_9HYPH</name>
<keyword evidence="2" id="KW-1133">Transmembrane helix</keyword>
<proteinExistence type="predicted"/>
<evidence type="ECO:0000256" key="2">
    <source>
        <dbReference type="SAM" id="Phobius"/>
    </source>
</evidence>
<gene>
    <name evidence="3" type="ORF">G6N76_23000</name>
</gene>
<feature type="transmembrane region" description="Helical" evidence="2">
    <location>
        <begin position="12"/>
        <end position="32"/>
    </location>
</feature>
<dbReference type="AlphaFoldDB" id="A0A6M1SBF7"/>
<dbReference type="EMBL" id="JAAKZH010000012">
    <property type="protein sequence ID" value="NGO66540.1"/>
    <property type="molecule type" value="Genomic_DNA"/>
</dbReference>
<dbReference type="Proteomes" id="UP000477849">
    <property type="component" value="Unassembled WGS sequence"/>
</dbReference>
<keyword evidence="2" id="KW-0812">Transmembrane</keyword>
<comment type="caution">
    <text evidence="3">The sequence shown here is derived from an EMBL/GenBank/DDBJ whole genome shotgun (WGS) entry which is preliminary data.</text>
</comment>
<keyword evidence="2" id="KW-0472">Membrane</keyword>
<keyword evidence="4" id="KW-1185">Reference proteome</keyword>
<organism evidence="3 4">
    <name type="scientific">Rhizobium daejeonense</name>
    <dbReference type="NCBI Taxonomy" id="240521"/>
    <lineage>
        <taxon>Bacteria</taxon>
        <taxon>Pseudomonadati</taxon>
        <taxon>Pseudomonadota</taxon>
        <taxon>Alphaproteobacteria</taxon>
        <taxon>Hyphomicrobiales</taxon>
        <taxon>Rhizobiaceae</taxon>
        <taxon>Rhizobium/Agrobacterium group</taxon>
        <taxon>Rhizobium</taxon>
    </lineage>
</organism>
<evidence type="ECO:0000313" key="4">
    <source>
        <dbReference type="Proteomes" id="UP000477849"/>
    </source>
</evidence>
<protein>
    <submittedName>
        <fullName evidence="3">Uncharacterized protein</fullName>
    </submittedName>
</protein>
<dbReference type="RefSeq" id="WP_163906509.1">
    <property type="nucleotide sequence ID" value="NZ_CP048428.1"/>
</dbReference>
<feature type="compositionally biased region" description="Basic and acidic residues" evidence="1">
    <location>
        <begin position="55"/>
        <end position="70"/>
    </location>
</feature>
<sequence>MATGLHRTGFRAVIALMLVVSTLVFMAAGFAAHNPGTLGRVQVERHATLKTQQAGEDHVHDDGSVEERASGHLHGHNPGDHSHETARAAQSFTVIAVSVDSSLRVLSDRFAHEGVAATLERPPKPIFRT</sequence>
<evidence type="ECO:0000256" key="1">
    <source>
        <dbReference type="SAM" id="MobiDB-lite"/>
    </source>
</evidence>
<accession>A0A6M1SBF7</accession>
<feature type="region of interest" description="Disordered" evidence="1">
    <location>
        <begin position="51"/>
        <end position="85"/>
    </location>
</feature>